<feature type="transmembrane region" description="Helical" evidence="7">
    <location>
        <begin position="192"/>
        <end position="213"/>
    </location>
</feature>
<feature type="transmembrane region" description="Helical" evidence="7">
    <location>
        <begin position="136"/>
        <end position="155"/>
    </location>
</feature>
<dbReference type="InterPro" id="IPR000620">
    <property type="entry name" value="EamA_dom"/>
</dbReference>
<dbReference type="PANTHER" id="PTHR32322">
    <property type="entry name" value="INNER MEMBRANE TRANSPORTER"/>
    <property type="match status" value="1"/>
</dbReference>
<dbReference type="Pfam" id="PF00892">
    <property type="entry name" value="EamA"/>
    <property type="match status" value="2"/>
</dbReference>
<dbReference type="Proteomes" id="UP000321839">
    <property type="component" value="Unassembled WGS sequence"/>
</dbReference>
<sequence>MVNKTKFRIIGILLAIVGASFWGLGGTVSDFLFQQRDIDVNWYVTARLLISGFVLLMIYKIINRKSSLFDIFKNKHSLFQLIIFSILGMLLVQYAYMASINFGNAAVATLLQYIAPVYIIIWYVIRRKERFKPFDLVAIILTLSGTFLLLTNGSFSKLVVSTPSVIWGIISGLALAFYTLYATQLLTRFPSILVVGWAMLISGIVMNFKAPIWQFDRSHLTGSTALYLTFGIIAGTAIAFFFFIESLNYLSAKETTLFGTIEPVMAILASAFWLNVTFRSFQLIGILLIIVLILALSLKKQHSIE</sequence>
<comment type="subcellular location">
    <subcellularLocation>
        <location evidence="1">Cell membrane</location>
        <topology evidence="1">Multi-pass membrane protein</topology>
    </subcellularLocation>
</comment>
<evidence type="ECO:0000313" key="10">
    <source>
        <dbReference type="Proteomes" id="UP000321839"/>
    </source>
</evidence>
<dbReference type="InterPro" id="IPR050638">
    <property type="entry name" value="AA-Vitamin_Transporters"/>
</dbReference>
<comment type="caution">
    <text evidence="9">The sequence shown here is derived from an EMBL/GenBank/DDBJ whole genome shotgun (WGS) entry which is preliminary data.</text>
</comment>
<evidence type="ECO:0000256" key="2">
    <source>
        <dbReference type="ARBA" id="ARBA00007362"/>
    </source>
</evidence>
<keyword evidence="10" id="KW-1185">Reference proteome</keyword>
<dbReference type="GO" id="GO:0005886">
    <property type="term" value="C:plasma membrane"/>
    <property type="evidence" value="ECO:0007669"/>
    <property type="project" value="UniProtKB-SubCell"/>
</dbReference>
<feature type="transmembrane region" description="Helical" evidence="7">
    <location>
        <begin position="40"/>
        <end position="58"/>
    </location>
</feature>
<feature type="transmembrane region" description="Helical" evidence="7">
    <location>
        <begin position="78"/>
        <end position="96"/>
    </location>
</feature>
<name>A0AB34AJU5_STAUR</name>
<evidence type="ECO:0000256" key="1">
    <source>
        <dbReference type="ARBA" id="ARBA00004651"/>
    </source>
</evidence>
<feature type="transmembrane region" description="Helical" evidence="7">
    <location>
        <begin position="102"/>
        <end position="124"/>
    </location>
</feature>
<keyword evidence="3" id="KW-1003">Cell membrane</keyword>
<organism evidence="9 10">
    <name type="scientific">Staphylococcus ureilyticus</name>
    <name type="common">Staphylococcus cohnii subsp. urealyticus</name>
    <dbReference type="NCBI Taxonomy" id="94138"/>
    <lineage>
        <taxon>Bacteria</taxon>
        <taxon>Bacillati</taxon>
        <taxon>Bacillota</taxon>
        <taxon>Bacilli</taxon>
        <taxon>Bacillales</taxon>
        <taxon>Staphylococcaceae</taxon>
        <taxon>Staphylococcus</taxon>
        <taxon>Staphylococcus cohnii species complex</taxon>
    </lineage>
</organism>
<dbReference type="AlphaFoldDB" id="A0AB34AJU5"/>
<evidence type="ECO:0000256" key="4">
    <source>
        <dbReference type="ARBA" id="ARBA00022692"/>
    </source>
</evidence>
<feature type="transmembrane region" description="Helical" evidence="7">
    <location>
        <begin position="280"/>
        <end position="298"/>
    </location>
</feature>
<dbReference type="InterPro" id="IPR037185">
    <property type="entry name" value="EmrE-like"/>
</dbReference>
<feature type="transmembrane region" description="Helical" evidence="7">
    <location>
        <begin position="256"/>
        <end position="274"/>
    </location>
</feature>
<evidence type="ECO:0000259" key="8">
    <source>
        <dbReference type="Pfam" id="PF00892"/>
    </source>
</evidence>
<feature type="transmembrane region" description="Helical" evidence="7">
    <location>
        <begin position="7"/>
        <end position="28"/>
    </location>
</feature>
<accession>A0AB34AJU5</accession>
<proteinExistence type="inferred from homology"/>
<feature type="transmembrane region" description="Helical" evidence="7">
    <location>
        <begin position="161"/>
        <end position="180"/>
    </location>
</feature>
<evidence type="ECO:0000256" key="7">
    <source>
        <dbReference type="SAM" id="Phobius"/>
    </source>
</evidence>
<feature type="domain" description="EamA" evidence="8">
    <location>
        <begin position="164"/>
        <end position="296"/>
    </location>
</feature>
<evidence type="ECO:0000313" key="9">
    <source>
        <dbReference type="EMBL" id="GEQ03528.1"/>
    </source>
</evidence>
<gene>
    <name evidence="9" type="ORF">SCO02_19690</name>
</gene>
<dbReference type="PANTHER" id="PTHR32322:SF18">
    <property type="entry name" value="S-ADENOSYLMETHIONINE_S-ADENOSYLHOMOCYSTEINE TRANSPORTER"/>
    <property type="match status" value="1"/>
</dbReference>
<feature type="transmembrane region" description="Helical" evidence="7">
    <location>
        <begin position="225"/>
        <end position="244"/>
    </location>
</feature>
<evidence type="ECO:0000256" key="3">
    <source>
        <dbReference type="ARBA" id="ARBA00022475"/>
    </source>
</evidence>
<feature type="domain" description="EamA" evidence="8">
    <location>
        <begin position="10"/>
        <end position="150"/>
    </location>
</feature>
<keyword evidence="4 7" id="KW-0812">Transmembrane</keyword>
<keyword evidence="6 7" id="KW-0472">Membrane</keyword>
<protein>
    <submittedName>
        <fullName evidence="9">Transporter</fullName>
    </submittedName>
</protein>
<reference evidence="9 10" key="1">
    <citation type="submission" date="2019-07" db="EMBL/GenBank/DDBJ databases">
        <title>Whole genome shotgun sequence of Staphylococcus cohnii subsp. urealyticus NBRC 109766.</title>
        <authorList>
            <person name="Hosoyama A."/>
            <person name="Uohara A."/>
            <person name="Ohji S."/>
            <person name="Ichikawa N."/>
        </authorList>
    </citation>
    <scope>NUCLEOTIDE SEQUENCE [LARGE SCALE GENOMIC DNA]</scope>
    <source>
        <strain evidence="9 10">NBRC 109766</strain>
    </source>
</reference>
<evidence type="ECO:0000256" key="6">
    <source>
        <dbReference type="ARBA" id="ARBA00023136"/>
    </source>
</evidence>
<dbReference type="RefSeq" id="WP_073345432.1">
    <property type="nucleotide sequence ID" value="NZ_BKAW01000009.1"/>
</dbReference>
<comment type="similarity">
    <text evidence="2">Belongs to the EamA transporter family.</text>
</comment>
<evidence type="ECO:0000256" key="5">
    <source>
        <dbReference type="ARBA" id="ARBA00022989"/>
    </source>
</evidence>
<dbReference type="SUPFAM" id="SSF103481">
    <property type="entry name" value="Multidrug resistance efflux transporter EmrE"/>
    <property type="match status" value="2"/>
</dbReference>
<keyword evidence="5 7" id="KW-1133">Transmembrane helix</keyword>
<dbReference type="EMBL" id="BKAW01000009">
    <property type="protein sequence ID" value="GEQ03528.1"/>
    <property type="molecule type" value="Genomic_DNA"/>
</dbReference>